<evidence type="ECO:0000256" key="3">
    <source>
        <dbReference type="ARBA" id="ARBA00022771"/>
    </source>
</evidence>
<dbReference type="EMBL" id="LNIX01000007">
    <property type="protein sequence ID" value="OXA51454.1"/>
    <property type="molecule type" value="Genomic_DNA"/>
</dbReference>
<keyword evidence="3 5" id="KW-0863">Zinc-finger</keyword>
<feature type="region of interest" description="Disordered" evidence="7">
    <location>
        <begin position="326"/>
        <end position="345"/>
    </location>
</feature>
<evidence type="ECO:0000256" key="6">
    <source>
        <dbReference type="SAM" id="Coils"/>
    </source>
</evidence>
<feature type="region of interest" description="Disordered" evidence="7">
    <location>
        <begin position="650"/>
        <end position="681"/>
    </location>
</feature>
<keyword evidence="10" id="KW-1185">Reference proteome</keyword>
<dbReference type="PANTHER" id="PTHR24408">
    <property type="entry name" value="ZINC FINGER PROTEIN"/>
    <property type="match status" value="1"/>
</dbReference>
<feature type="region of interest" description="Disordered" evidence="7">
    <location>
        <begin position="1063"/>
        <end position="1155"/>
    </location>
</feature>
<feature type="compositionally biased region" description="Polar residues" evidence="7">
    <location>
        <begin position="740"/>
        <end position="756"/>
    </location>
</feature>
<dbReference type="GO" id="GO:0005634">
    <property type="term" value="C:nucleus"/>
    <property type="evidence" value="ECO:0007669"/>
    <property type="project" value="TreeGrafter"/>
</dbReference>
<feature type="domain" description="C2H2-type" evidence="8">
    <location>
        <begin position="1399"/>
        <end position="1423"/>
    </location>
</feature>
<accession>A0A226E352</accession>
<dbReference type="PANTHER" id="PTHR24408:SF64">
    <property type="entry name" value="LINKING IMMUNITY AND METABOLISM-RELATED"/>
    <property type="match status" value="1"/>
</dbReference>
<feature type="compositionally biased region" description="Low complexity" evidence="7">
    <location>
        <begin position="32"/>
        <end position="43"/>
    </location>
</feature>
<feature type="compositionally biased region" description="Polar residues" evidence="7">
    <location>
        <begin position="1015"/>
        <end position="1037"/>
    </location>
</feature>
<feature type="compositionally biased region" description="Basic residues" evidence="7">
    <location>
        <begin position="1112"/>
        <end position="1123"/>
    </location>
</feature>
<keyword evidence="2" id="KW-0677">Repeat</keyword>
<dbReference type="PROSITE" id="PS00028">
    <property type="entry name" value="ZINC_FINGER_C2H2_1"/>
    <property type="match status" value="4"/>
</dbReference>
<keyword evidence="6" id="KW-0175">Coiled coil</keyword>
<proteinExistence type="predicted"/>
<organism evidence="9 10">
    <name type="scientific">Folsomia candida</name>
    <name type="common">Springtail</name>
    <dbReference type="NCBI Taxonomy" id="158441"/>
    <lineage>
        <taxon>Eukaryota</taxon>
        <taxon>Metazoa</taxon>
        <taxon>Ecdysozoa</taxon>
        <taxon>Arthropoda</taxon>
        <taxon>Hexapoda</taxon>
        <taxon>Collembola</taxon>
        <taxon>Entomobryomorpha</taxon>
        <taxon>Isotomoidea</taxon>
        <taxon>Isotomidae</taxon>
        <taxon>Proisotominae</taxon>
        <taxon>Folsomia</taxon>
    </lineage>
</organism>
<dbReference type="PROSITE" id="PS50157">
    <property type="entry name" value="ZINC_FINGER_C2H2_2"/>
    <property type="match status" value="2"/>
</dbReference>
<feature type="region of interest" description="Disordered" evidence="7">
    <location>
        <begin position="1005"/>
        <end position="1048"/>
    </location>
</feature>
<feature type="region of interest" description="Disordered" evidence="7">
    <location>
        <begin position="734"/>
        <end position="763"/>
    </location>
</feature>
<feature type="compositionally biased region" description="Polar residues" evidence="7">
    <location>
        <begin position="650"/>
        <end position="668"/>
    </location>
</feature>
<dbReference type="InterPro" id="IPR013087">
    <property type="entry name" value="Znf_C2H2_type"/>
</dbReference>
<reference evidence="9 10" key="1">
    <citation type="submission" date="2015-12" db="EMBL/GenBank/DDBJ databases">
        <title>The genome of Folsomia candida.</title>
        <authorList>
            <person name="Faddeeva A."/>
            <person name="Derks M.F."/>
            <person name="Anvar Y."/>
            <person name="Smit S."/>
            <person name="Van Straalen N."/>
            <person name="Roelofs D."/>
        </authorList>
    </citation>
    <scope>NUCLEOTIDE SEQUENCE [LARGE SCALE GENOMIC DNA]</scope>
    <source>
        <strain evidence="9 10">VU population</strain>
        <tissue evidence="9">Whole body</tissue>
    </source>
</reference>
<feature type="region of interest" description="Disordered" evidence="7">
    <location>
        <begin position="859"/>
        <end position="926"/>
    </location>
</feature>
<evidence type="ECO:0000256" key="1">
    <source>
        <dbReference type="ARBA" id="ARBA00022723"/>
    </source>
</evidence>
<keyword evidence="4" id="KW-0862">Zinc</keyword>
<evidence type="ECO:0000256" key="5">
    <source>
        <dbReference type="PROSITE-ProRule" id="PRU00042"/>
    </source>
</evidence>
<dbReference type="GO" id="GO:0043565">
    <property type="term" value="F:sequence-specific DNA binding"/>
    <property type="evidence" value="ECO:0007669"/>
    <property type="project" value="TreeGrafter"/>
</dbReference>
<dbReference type="OrthoDB" id="3069995at2759"/>
<feature type="compositionally biased region" description="Basic residues" evidence="7">
    <location>
        <begin position="1"/>
        <end position="11"/>
    </location>
</feature>
<feature type="region of interest" description="Disordered" evidence="7">
    <location>
        <begin position="1213"/>
        <end position="1239"/>
    </location>
</feature>
<name>A0A226E352_FOLCA</name>
<feature type="coiled-coil region" evidence="6">
    <location>
        <begin position="567"/>
        <end position="610"/>
    </location>
</feature>
<comment type="caution">
    <text evidence="9">The sequence shown here is derived from an EMBL/GenBank/DDBJ whole genome shotgun (WGS) entry which is preliminary data.</text>
</comment>
<evidence type="ECO:0000256" key="2">
    <source>
        <dbReference type="ARBA" id="ARBA00022737"/>
    </source>
</evidence>
<dbReference type="Proteomes" id="UP000198287">
    <property type="component" value="Unassembled WGS sequence"/>
</dbReference>
<sequence length="1468" mass="169912">MSRQKRTHTKPQIKLEVTDDTDDTDTNPPDPSSSLPAANLSSAQKEKLLRDRREADRLKKQQKRANMTPAEIEMERERNRIRAFNKRNSLNEEEKAEYRRKQAEATRLRRRQKEYDLATIGTRTKVMRKAEIREAERLRKQQKRACMTPAELEMQREKGRLRAYNKRNNLVGQDRLEFMRKQAESQSLRRKQTDNELFPVNACSDEVVIPGETYGDRRRRLQRERTAAKQCEQGPDYIESRARHVGQLRILDGVDKKIVTQKEKMMKAEIKSWKYPKVPNPPMFLDPEQEDDLTWKAVTLLELKIEFQDQRNRLCEEALEIELGPNIPQPESRFTLNDGDDSLSESMQREKETINDPGMQISSTSTEQEVAHKRWKSVVNQESNNDDNDAEDSNELIDPCSHVQIKIEAEDWDNSAENSEHERCDEDVPDWIARVLTSEQASLKDSENDWNLAQAASKLHNIISPDLTKNNRRHLMSRQQYILHKEQRQLDELRKIFLQTRQQWIQSKPEDEEKRNQVDIGRSTLKTKIKEEKQVAISKIIKELALKRDVFSQEPMIVREARIALFYESVASNLRTIRDQNDKLKEMSIIEREEKRKQKLLVTKNLTKEETKSLIATKERIRVQMRRAEYDMHIELLTATGFSIPVPKFLQSQKTGTGNQQQLGSGENSEADPRTVNQLTMGSNSCKENFERTFRVDRYIAGIEYWFTTKANPNRTSVEVISYRKMLAGFLSTRRRKANTKGTETQSSTSTRNIVPSSLEKTHPNLSETLPEYECVAIPESQSLDDIQRFKDFITKYGDPVYAHLEYRRFYKKLKKAEKPPKPVVPLCPINDHAKIKKNELARRRYMLKKQGIVLSKGQSSRNFGASKTHKTSRRTTANAATGSRNQTHVVYNAPSNNVVSTSNDGYTGSSCADNHDDEEGSNDDGWVPLGSYEIDSMIRNDILNLGANQQQTVFQQFQQFSTSQQQNRPTATYQQLYHNQHHNPQIGQHLLDNQYNMHSNLESSDHVNFHNGPLSLTQNQPHSSFSYNQQHSTNYGWTHHSSHLHKRTPHQPQFFQQHDNNIIHSSPFDDEGNHGMTTSSPDIEPSSSQSRKKLGGRPKGSKNRTSTTPKTKSKKPSTKKKNGTPSSSQQRDIWGNARKKRRDKNSIPSKRQIVTVVEHESPFERNPEQIRDSMLSENLTNLLPKCQLCDKVVDDDVALTQHITTQHPEVILPPPISAQSEGMNANKRGKRKSGATMESTEPAVACPICNKERNGLDRFVEHIFKCHFEKKQYKCPYGRGKRFRCGTYRFDRKSLRCHILRTHPIEAKTSWIMGIDQYISIQEKVKFWCLPCEKCVPEISDLNEHYKTYHERRRYCCVHCGIYLRMEDLWADHVRLFHSDKKIGAAPAQVEVNADDLFRCGQCNSEFSAQSFLDEHVAQGHALVVGNCSDEMPIWGQFVCQTCDKQFRSEEKMLSHSIICYNKHQVR</sequence>
<evidence type="ECO:0000256" key="7">
    <source>
        <dbReference type="SAM" id="MobiDB-lite"/>
    </source>
</evidence>
<evidence type="ECO:0000256" key="4">
    <source>
        <dbReference type="ARBA" id="ARBA00022833"/>
    </source>
</evidence>
<protein>
    <submittedName>
        <fullName evidence="9">POZ-, AT hook-, and zinc finger-containing protein 1</fullName>
    </submittedName>
</protein>
<feature type="region of interest" description="Disordered" evidence="7">
    <location>
        <begin position="350"/>
        <end position="370"/>
    </location>
</feature>
<dbReference type="GO" id="GO:0000981">
    <property type="term" value="F:DNA-binding transcription factor activity, RNA polymerase II-specific"/>
    <property type="evidence" value="ECO:0007669"/>
    <property type="project" value="TreeGrafter"/>
</dbReference>
<feature type="compositionally biased region" description="Basic residues" evidence="7">
    <location>
        <begin position="1091"/>
        <end position="1103"/>
    </location>
</feature>
<evidence type="ECO:0000313" key="10">
    <source>
        <dbReference type="Proteomes" id="UP000198287"/>
    </source>
</evidence>
<dbReference type="SMART" id="SM00355">
    <property type="entry name" value="ZnF_C2H2"/>
    <property type="match status" value="6"/>
</dbReference>
<feature type="domain" description="C2H2-type" evidence="8">
    <location>
        <begin position="1328"/>
        <end position="1356"/>
    </location>
</feature>
<feature type="compositionally biased region" description="Polar residues" evidence="7">
    <location>
        <begin position="875"/>
        <end position="913"/>
    </location>
</feature>
<evidence type="ECO:0000259" key="8">
    <source>
        <dbReference type="PROSITE" id="PS50157"/>
    </source>
</evidence>
<feature type="compositionally biased region" description="Low complexity" evidence="7">
    <location>
        <begin position="1080"/>
        <end position="1090"/>
    </location>
</feature>
<feature type="compositionally biased region" description="Basic and acidic residues" evidence="7">
    <location>
        <begin position="44"/>
        <end position="59"/>
    </location>
</feature>
<keyword evidence="1" id="KW-0479">Metal-binding</keyword>
<dbReference type="Gene3D" id="3.30.160.60">
    <property type="entry name" value="Classic Zinc Finger"/>
    <property type="match status" value="2"/>
</dbReference>
<gene>
    <name evidence="9" type="ORF">Fcan01_13015</name>
</gene>
<dbReference type="GO" id="GO:0008270">
    <property type="term" value="F:zinc ion binding"/>
    <property type="evidence" value="ECO:0007669"/>
    <property type="project" value="UniProtKB-KW"/>
</dbReference>
<evidence type="ECO:0000313" key="9">
    <source>
        <dbReference type="EMBL" id="OXA51454.1"/>
    </source>
</evidence>
<feature type="region of interest" description="Disordered" evidence="7">
    <location>
        <begin position="1"/>
        <end position="76"/>
    </location>
</feature>